<dbReference type="OrthoDB" id="206308at2157"/>
<proteinExistence type="predicted"/>
<gene>
    <name evidence="2" type="ORF">SAMN04489842_3158</name>
</gene>
<dbReference type="Pfam" id="PF04307">
    <property type="entry name" value="YdjM"/>
    <property type="match status" value="1"/>
</dbReference>
<dbReference type="RefSeq" id="WP_090383766.1">
    <property type="nucleotide sequence ID" value="NZ_FNLC01000003.1"/>
</dbReference>
<keyword evidence="1" id="KW-0812">Transmembrane</keyword>
<dbReference type="EMBL" id="FNLC01000003">
    <property type="protein sequence ID" value="SDR30536.1"/>
    <property type="molecule type" value="Genomic_DNA"/>
</dbReference>
<keyword evidence="1" id="KW-1133">Transmembrane helix</keyword>
<accession>A0A1H1HZK6</accession>
<evidence type="ECO:0000256" key="1">
    <source>
        <dbReference type="SAM" id="Phobius"/>
    </source>
</evidence>
<dbReference type="GO" id="GO:0016787">
    <property type="term" value="F:hydrolase activity"/>
    <property type="evidence" value="ECO:0007669"/>
    <property type="project" value="UniProtKB-KW"/>
</dbReference>
<keyword evidence="2" id="KW-0378">Hydrolase</keyword>
<keyword evidence="3" id="KW-1185">Reference proteome</keyword>
<protein>
    <submittedName>
        <fullName evidence="2">LexA-binding, inner membrane-associated putative hydrolase</fullName>
    </submittedName>
</protein>
<evidence type="ECO:0000313" key="3">
    <source>
        <dbReference type="Proteomes" id="UP000198848"/>
    </source>
</evidence>
<feature type="transmembrane region" description="Helical" evidence="1">
    <location>
        <begin position="60"/>
        <end position="79"/>
    </location>
</feature>
<name>A0A1H1HZK6_NATTX</name>
<reference evidence="3" key="1">
    <citation type="submission" date="2016-10" db="EMBL/GenBank/DDBJ databases">
        <authorList>
            <person name="Varghese N."/>
            <person name="Submissions S."/>
        </authorList>
    </citation>
    <scope>NUCLEOTIDE SEQUENCE [LARGE SCALE GENOMIC DNA]</scope>
    <source>
        <strain evidence="3">DSM 24767</strain>
    </source>
</reference>
<dbReference type="AlphaFoldDB" id="A0A1H1HZK6"/>
<evidence type="ECO:0000313" key="2">
    <source>
        <dbReference type="EMBL" id="SDR30536.1"/>
    </source>
</evidence>
<sequence>MWPWEHAIVGYLAYSLFCHAYYRESPGGLEAFAVVFASVLPDIIDKPLAWEYGVFETGYALGHSIFFAIPLAIVVGFLARSWGRTRTGVAFGLGYLLHLPADVVDGYVRGGELEWGIVLWPVAPVETPPTHTHEGFLAEFTRLFAGYFDQLLAGDLSTYLWLQVGIAVLTALLWVYDGVPVVRECLLWAKRVLSSVGAAIRGLTNSQRR</sequence>
<organism evidence="2 3">
    <name type="scientific">Natronobacterium texcoconense</name>
    <dbReference type="NCBI Taxonomy" id="1095778"/>
    <lineage>
        <taxon>Archaea</taxon>
        <taxon>Methanobacteriati</taxon>
        <taxon>Methanobacteriota</taxon>
        <taxon>Stenosarchaea group</taxon>
        <taxon>Halobacteria</taxon>
        <taxon>Halobacteriales</taxon>
        <taxon>Natrialbaceae</taxon>
        <taxon>Natronobacterium</taxon>
    </lineage>
</organism>
<dbReference type="InterPro" id="IPR007404">
    <property type="entry name" value="YdjM-like"/>
</dbReference>
<keyword evidence="1" id="KW-0472">Membrane</keyword>
<dbReference type="Proteomes" id="UP000198848">
    <property type="component" value="Unassembled WGS sequence"/>
</dbReference>